<comment type="caution">
    <text evidence="9">The sequence shown here is derived from an EMBL/GenBank/DDBJ whole genome shotgun (WGS) entry which is preliminary data.</text>
</comment>
<dbReference type="EC" id="2.1.3.3" evidence="3 6"/>
<dbReference type="PANTHER" id="PTHR45753:SF3">
    <property type="entry name" value="ORNITHINE TRANSCARBAMYLASE, MITOCHONDRIAL"/>
    <property type="match status" value="1"/>
</dbReference>
<dbReference type="InterPro" id="IPR006130">
    <property type="entry name" value="Asp/Orn_carbamoylTrfase"/>
</dbReference>
<proteinExistence type="inferred from homology"/>
<dbReference type="InterPro" id="IPR002292">
    <property type="entry name" value="Orn/put_carbamltrans"/>
</dbReference>
<dbReference type="AlphaFoldDB" id="A3ZRF5"/>
<gene>
    <name evidence="9" type="ORF">DSM3645_11926</name>
</gene>
<dbReference type="GO" id="GO:0042450">
    <property type="term" value="P:L-arginine biosynthetic process via ornithine"/>
    <property type="evidence" value="ECO:0007669"/>
    <property type="project" value="UniProtKB-UniRule"/>
</dbReference>
<evidence type="ECO:0000256" key="3">
    <source>
        <dbReference type="ARBA" id="ARBA00013007"/>
    </source>
</evidence>
<dbReference type="EMBL" id="AANZ01000007">
    <property type="protein sequence ID" value="EAQ80724.1"/>
    <property type="molecule type" value="Genomic_DNA"/>
</dbReference>
<dbReference type="eggNOG" id="COG0078">
    <property type="taxonomic scope" value="Bacteria"/>
</dbReference>
<comment type="similarity">
    <text evidence="2 6">Belongs to the aspartate/ornithine carbamoyltransferase superfamily. OTCase family.</text>
</comment>
<dbReference type="GO" id="GO:0019240">
    <property type="term" value="P:citrulline biosynthetic process"/>
    <property type="evidence" value="ECO:0007669"/>
    <property type="project" value="TreeGrafter"/>
</dbReference>
<dbReference type="GO" id="GO:0016597">
    <property type="term" value="F:amino acid binding"/>
    <property type="evidence" value="ECO:0007669"/>
    <property type="project" value="InterPro"/>
</dbReference>
<feature type="domain" description="Aspartate/ornithine carbamoyltransferase carbamoyl-P binding" evidence="8">
    <location>
        <begin position="17"/>
        <end position="156"/>
    </location>
</feature>
<dbReference type="GO" id="GO:0004585">
    <property type="term" value="F:ornithine carbamoyltransferase activity"/>
    <property type="evidence" value="ECO:0007669"/>
    <property type="project" value="UniProtKB-UniRule"/>
</dbReference>
<dbReference type="FunFam" id="3.40.50.1370:FF:000008">
    <property type="entry name" value="Ornithine carbamoyltransferase"/>
    <property type="match status" value="1"/>
</dbReference>
<feature type="binding site" evidence="6">
    <location>
        <position position="304"/>
    </location>
    <ligand>
        <name>carbamoyl phosphate</name>
        <dbReference type="ChEBI" id="CHEBI:58228"/>
    </ligand>
</feature>
<evidence type="ECO:0000256" key="6">
    <source>
        <dbReference type="HAMAP-Rule" id="MF_01109"/>
    </source>
</evidence>
<evidence type="ECO:0000256" key="4">
    <source>
        <dbReference type="ARBA" id="ARBA00022679"/>
    </source>
</evidence>
<dbReference type="Pfam" id="PF02729">
    <property type="entry name" value="OTCace_N"/>
    <property type="match status" value="1"/>
</dbReference>
<comment type="catalytic activity">
    <reaction evidence="5 6">
        <text>carbamoyl phosphate + L-ornithine = L-citrulline + phosphate + H(+)</text>
        <dbReference type="Rhea" id="RHEA:19513"/>
        <dbReference type="ChEBI" id="CHEBI:15378"/>
        <dbReference type="ChEBI" id="CHEBI:43474"/>
        <dbReference type="ChEBI" id="CHEBI:46911"/>
        <dbReference type="ChEBI" id="CHEBI:57743"/>
        <dbReference type="ChEBI" id="CHEBI:58228"/>
        <dbReference type="EC" id="2.1.3.3"/>
    </reaction>
</comment>
<feature type="binding site" evidence="6">
    <location>
        <position position="236"/>
    </location>
    <ligand>
        <name>L-ornithine</name>
        <dbReference type="ChEBI" id="CHEBI:46911"/>
    </ligand>
</feature>
<sequence>MADKFWLFRFEASTVMRNLLSLFDLSTAEMESIFSIAADLKAKLAKGIREPLLQGQVMGLLFEKQSLRTRVSFETGMAQLGGSSLFLGEDVGWGKREAPQDFGRVISQYLDVIVCRAKSHEKVVELATHCTCSIINGLTDLFHPCQALADLMTVQESFGKLKGLKIAYIGDGNNVSRSLALACAKMGAEFMIASPKGYELDQPFLVRVDQACPDAVVQQTNDPFEAVDGAVAVYTDVWASMGQEAEQAKREVDFADFQVNKKLMDAAAQEAIFLHCLPAKRGQEVTDEVMDCPTSRIVEQAGNRMHAQKGVLVWLANQNG</sequence>
<dbReference type="Proteomes" id="UP000004358">
    <property type="component" value="Unassembled WGS sequence"/>
</dbReference>
<comment type="caution">
    <text evidence="6">Lacks conserved residue(s) required for the propagation of feature annotation.</text>
</comment>
<evidence type="ECO:0000256" key="2">
    <source>
        <dbReference type="ARBA" id="ARBA00007805"/>
    </source>
</evidence>
<dbReference type="PRINTS" id="PR00102">
    <property type="entry name" value="OTCASE"/>
</dbReference>
<evidence type="ECO:0000256" key="1">
    <source>
        <dbReference type="ARBA" id="ARBA00004975"/>
    </source>
</evidence>
<dbReference type="Gene3D" id="3.40.50.1370">
    <property type="entry name" value="Aspartate/ornithine carbamoyltransferase"/>
    <property type="match status" value="2"/>
</dbReference>
<comment type="pathway">
    <text evidence="1">Amino-acid biosynthesis; L-arginine biosynthesis; L-arginine from L-ornithine and carbamoyl phosphate: step 1/3.</text>
</comment>
<feature type="binding site" evidence="6">
    <location>
        <begin position="240"/>
        <end position="241"/>
    </location>
    <ligand>
        <name>L-ornithine</name>
        <dbReference type="ChEBI" id="CHEBI:46911"/>
    </ligand>
</feature>
<comment type="subcellular location">
    <subcellularLocation>
        <location evidence="6">Cytoplasm</location>
    </subcellularLocation>
</comment>
<reference evidence="9 10" key="1">
    <citation type="submission" date="2006-02" db="EMBL/GenBank/DDBJ databases">
        <authorList>
            <person name="Amann R."/>
            <person name="Ferriera S."/>
            <person name="Johnson J."/>
            <person name="Kravitz S."/>
            <person name="Halpern A."/>
            <person name="Remington K."/>
            <person name="Beeson K."/>
            <person name="Tran B."/>
            <person name="Rogers Y.-H."/>
            <person name="Friedman R."/>
            <person name="Venter J.C."/>
        </authorList>
    </citation>
    <scope>NUCLEOTIDE SEQUENCE [LARGE SCALE GENOMIC DNA]</scope>
    <source>
        <strain evidence="9 10">DSM 3645</strain>
    </source>
</reference>
<protein>
    <recommendedName>
        <fullName evidence="3 6">Ornithine carbamoyltransferase</fullName>
        <shortName evidence="6">OTCase</shortName>
        <ecNumber evidence="3 6">2.1.3.3</ecNumber>
    </recommendedName>
</protein>
<feature type="binding site" evidence="6">
    <location>
        <begin position="143"/>
        <end position="146"/>
    </location>
    <ligand>
        <name>carbamoyl phosphate</name>
        <dbReference type="ChEBI" id="CHEBI:58228"/>
    </ligand>
</feature>
<dbReference type="PRINTS" id="PR00100">
    <property type="entry name" value="AOTCASE"/>
</dbReference>
<evidence type="ECO:0000256" key="5">
    <source>
        <dbReference type="ARBA" id="ARBA00048772"/>
    </source>
</evidence>
<dbReference type="Pfam" id="PF00185">
    <property type="entry name" value="OTCace"/>
    <property type="match status" value="1"/>
</dbReference>
<dbReference type="InterPro" id="IPR036901">
    <property type="entry name" value="Asp/Orn_carbamoylTrfase_sf"/>
</dbReference>
<keyword evidence="6" id="KW-0963">Cytoplasm</keyword>
<name>A3ZRF5_9BACT</name>
<evidence type="ECO:0000259" key="8">
    <source>
        <dbReference type="Pfam" id="PF02729"/>
    </source>
</evidence>
<evidence type="ECO:0000313" key="10">
    <source>
        <dbReference type="Proteomes" id="UP000004358"/>
    </source>
</evidence>
<dbReference type="InterPro" id="IPR024904">
    <property type="entry name" value="OTCase_ArgI"/>
</dbReference>
<evidence type="ECO:0000259" key="7">
    <source>
        <dbReference type="Pfam" id="PF00185"/>
    </source>
</evidence>
<dbReference type="NCBIfam" id="TIGR00658">
    <property type="entry name" value="orni_carb_tr"/>
    <property type="match status" value="1"/>
</dbReference>
<dbReference type="SUPFAM" id="SSF53671">
    <property type="entry name" value="Aspartate/ornithine carbamoyltransferase"/>
    <property type="match status" value="1"/>
</dbReference>
<dbReference type="HOGENOM" id="CLU_043846_3_2_0"/>
<keyword evidence="4 6" id="KW-0808">Transferase</keyword>
<feature type="binding site" evidence="6">
    <location>
        <position position="174"/>
    </location>
    <ligand>
        <name>L-ornithine</name>
        <dbReference type="ChEBI" id="CHEBI:46911"/>
    </ligand>
</feature>
<organism evidence="9 10">
    <name type="scientific">Blastopirellula marina DSM 3645</name>
    <dbReference type="NCBI Taxonomy" id="314230"/>
    <lineage>
        <taxon>Bacteria</taxon>
        <taxon>Pseudomonadati</taxon>
        <taxon>Planctomycetota</taxon>
        <taxon>Planctomycetia</taxon>
        <taxon>Pirellulales</taxon>
        <taxon>Pirellulaceae</taxon>
        <taxon>Blastopirellula</taxon>
    </lineage>
</organism>
<dbReference type="InterPro" id="IPR006131">
    <property type="entry name" value="Asp_carbamoyltransf_Asp/Orn-bd"/>
</dbReference>
<accession>A3ZRF5</accession>
<evidence type="ECO:0000313" key="9">
    <source>
        <dbReference type="EMBL" id="EAQ80724.1"/>
    </source>
</evidence>
<feature type="binding site" evidence="6">
    <location>
        <begin position="276"/>
        <end position="277"/>
    </location>
    <ligand>
        <name>carbamoyl phosphate</name>
        <dbReference type="ChEBI" id="CHEBI:58228"/>
    </ligand>
</feature>
<dbReference type="InterPro" id="IPR006132">
    <property type="entry name" value="Asp/Orn_carbamoyltranf_P-bd"/>
</dbReference>
<dbReference type="GO" id="GO:0005737">
    <property type="term" value="C:cytoplasm"/>
    <property type="evidence" value="ECO:0007669"/>
    <property type="project" value="UniProtKB-SubCell"/>
</dbReference>
<dbReference type="HAMAP" id="MF_01109">
    <property type="entry name" value="OTCase"/>
    <property type="match status" value="1"/>
</dbReference>
<feature type="domain" description="Aspartate/ornithine carbamoyltransferase Asp/Orn-binding" evidence="7">
    <location>
        <begin position="162"/>
        <end position="315"/>
    </location>
</feature>
<feature type="binding site" evidence="6">
    <location>
        <position position="116"/>
    </location>
    <ligand>
        <name>carbamoyl phosphate</name>
        <dbReference type="ChEBI" id="CHEBI:58228"/>
    </ligand>
</feature>
<dbReference type="PANTHER" id="PTHR45753">
    <property type="entry name" value="ORNITHINE CARBAMOYLTRANSFERASE, MITOCHONDRIAL"/>
    <property type="match status" value="1"/>
</dbReference>
<dbReference type="NCBIfam" id="NF001986">
    <property type="entry name" value="PRK00779.1"/>
    <property type="match status" value="1"/>
</dbReference>
<dbReference type="STRING" id="314230.DSM3645_11926"/>